<feature type="compositionally biased region" description="Basic and acidic residues" evidence="1">
    <location>
        <begin position="16"/>
        <end position="25"/>
    </location>
</feature>
<keyword evidence="3" id="KW-1185">Reference proteome</keyword>
<sequence length="300" mass="31985">KAEGEERGSWNNLRRPAIERLDDASRSPLSLSASSSIKERGGEGGGSTSTADGTPPHPPSHSSSSMAMAFLASFPSPAGLGLGTGRLPAPGHGGLVLCGGGRRSPPRAVVLLVPSSTTSPASKSAEWAVKSFPGSSGESAAEEEDCELVTMFKVAVQTGEVFPLEPEYMDLPALHEKVVFESLAQDSFNLWVKVANRLRPSPNTKIYEGLYQCGNLFSIGKIKKKAISWKRASDLAKGLDLLRRLVSLALQAPLPCAWTLESMSVPMEFNSERGVSVIVQRTYNVVANDINLMFRASATN</sequence>
<protein>
    <submittedName>
        <fullName evidence="2">Uncharacterized protein</fullName>
    </submittedName>
</protein>
<dbReference type="AlphaFoldDB" id="A0AAQ3TFX3"/>
<gene>
    <name evidence="2" type="ORF">U9M48_021244</name>
</gene>
<dbReference type="EMBL" id="CP144748">
    <property type="protein sequence ID" value="WVZ72848.1"/>
    <property type="molecule type" value="Genomic_DNA"/>
</dbReference>
<organism evidence="2 3">
    <name type="scientific">Paspalum notatum var. saurae</name>
    <dbReference type="NCBI Taxonomy" id="547442"/>
    <lineage>
        <taxon>Eukaryota</taxon>
        <taxon>Viridiplantae</taxon>
        <taxon>Streptophyta</taxon>
        <taxon>Embryophyta</taxon>
        <taxon>Tracheophyta</taxon>
        <taxon>Spermatophyta</taxon>
        <taxon>Magnoliopsida</taxon>
        <taxon>Liliopsida</taxon>
        <taxon>Poales</taxon>
        <taxon>Poaceae</taxon>
        <taxon>PACMAD clade</taxon>
        <taxon>Panicoideae</taxon>
        <taxon>Andropogonodae</taxon>
        <taxon>Paspaleae</taxon>
        <taxon>Paspalinae</taxon>
        <taxon>Paspalum</taxon>
    </lineage>
</organism>
<feature type="compositionally biased region" description="Low complexity" evidence="1">
    <location>
        <begin position="26"/>
        <end position="36"/>
    </location>
</feature>
<evidence type="ECO:0000313" key="2">
    <source>
        <dbReference type="EMBL" id="WVZ72848.1"/>
    </source>
</evidence>
<evidence type="ECO:0000256" key="1">
    <source>
        <dbReference type="SAM" id="MobiDB-lite"/>
    </source>
</evidence>
<proteinExistence type="predicted"/>
<name>A0AAQ3TFX3_PASNO</name>
<accession>A0AAQ3TFX3</accession>
<evidence type="ECO:0000313" key="3">
    <source>
        <dbReference type="Proteomes" id="UP001341281"/>
    </source>
</evidence>
<dbReference type="Proteomes" id="UP001341281">
    <property type="component" value="Chromosome 04"/>
</dbReference>
<feature type="region of interest" description="Disordered" evidence="1">
    <location>
        <begin position="1"/>
        <end position="64"/>
    </location>
</feature>
<feature type="non-terminal residue" evidence="2">
    <location>
        <position position="300"/>
    </location>
</feature>
<reference evidence="2 3" key="1">
    <citation type="submission" date="2024-02" db="EMBL/GenBank/DDBJ databases">
        <title>High-quality chromosome-scale genome assembly of Pensacola bahiagrass (Paspalum notatum Flugge var. saurae).</title>
        <authorList>
            <person name="Vega J.M."/>
            <person name="Podio M."/>
            <person name="Orjuela J."/>
            <person name="Siena L.A."/>
            <person name="Pessino S.C."/>
            <person name="Combes M.C."/>
            <person name="Mariac C."/>
            <person name="Albertini E."/>
            <person name="Pupilli F."/>
            <person name="Ortiz J.P.A."/>
            <person name="Leblanc O."/>
        </authorList>
    </citation>
    <scope>NUCLEOTIDE SEQUENCE [LARGE SCALE GENOMIC DNA]</scope>
    <source>
        <strain evidence="2">R1</strain>
        <tissue evidence="2">Leaf</tissue>
    </source>
</reference>